<dbReference type="AlphaFoldDB" id="A0A6B0VSA5"/>
<accession>A0A6B0VSA5</accession>
<reference evidence="2 3" key="1">
    <citation type="submission" date="2020-01" db="EMBL/GenBank/DDBJ databases">
        <title>Natronorubrum sp. JWXQ-INN 674 isolated from Inner Mongolia Autonomous Region of China.</title>
        <authorList>
            <person name="Xue Q."/>
        </authorList>
    </citation>
    <scope>NUCLEOTIDE SEQUENCE [LARGE SCALE GENOMIC DNA]</scope>
    <source>
        <strain evidence="2 3">JWXQ-INN-674</strain>
    </source>
</reference>
<evidence type="ECO:0000256" key="1">
    <source>
        <dbReference type="SAM" id="Phobius"/>
    </source>
</evidence>
<dbReference type="EMBL" id="WUYX01000053">
    <property type="protein sequence ID" value="MXV63662.1"/>
    <property type="molecule type" value="Genomic_DNA"/>
</dbReference>
<evidence type="ECO:0000313" key="2">
    <source>
        <dbReference type="EMBL" id="MXV63662.1"/>
    </source>
</evidence>
<protein>
    <submittedName>
        <fullName evidence="2">CbaC protein</fullName>
    </submittedName>
</protein>
<evidence type="ECO:0000313" key="3">
    <source>
        <dbReference type="Proteomes" id="UP000434101"/>
    </source>
</evidence>
<sequence>MRLSWPQLLIVIALLIVILVELRTVLAFFEIHLSVTATAVLAVVVIGALVLWTVLSSADRSE</sequence>
<dbReference type="RefSeq" id="WP_160066464.1">
    <property type="nucleotide sequence ID" value="NZ_WUYX01000053.1"/>
</dbReference>
<proteinExistence type="predicted"/>
<comment type="caution">
    <text evidence="2">The sequence shown here is derived from an EMBL/GenBank/DDBJ whole genome shotgun (WGS) entry which is preliminary data.</text>
</comment>
<keyword evidence="1" id="KW-1133">Transmembrane helix</keyword>
<name>A0A6B0VSA5_9EURY</name>
<keyword evidence="1" id="KW-0472">Membrane</keyword>
<keyword evidence="3" id="KW-1185">Reference proteome</keyword>
<organism evidence="2 3">
    <name type="scientific">Natronorubrum halalkaliphilum</name>
    <dbReference type="NCBI Taxonomy" id="2691917"/>
    <lineage>
        <taxon>Archaea</taxon>
        <taxon>Methanobacteriati</taxon>
        <taxon>Methanobacteriota</taxon>
        <taxon>Stenosarchaea group</taxon>
        <taxon>Halobacteria</taxon>
        <taxon>Halobacteriales</taxon>
        <taxon>Natrialbaceae</taxon>
        <taxon>Natronorubrum</taxon>
    </lineage>
</organism>
<keyword evidence="1" id="KW-0812">Transmembrane</keyword>
<feature type="transmembrane region" description="Helical" evidence="1">
    <location>
        <begin position="37"/>
        <end position="55"/>
    </location>
</feature>
<gene>
    <name evidence="2" type="ORF">GS429_16670</name>
</gene>
<dbReference type="Proteomes" id="UP000434101">
    <property type="component" value="Unassembled WGS sequence"/>
</dbReference>